<evidence type="ECO:0000313" key="1">
    <source>
        <dbReference type="EMBL" id="CAK5282698.1"/>
    </source>
</evidence>
<dbReference type="AlphaFoldDB" id="A0AAD2K759"/>
<gene>
    <name evidence="1" type="ORF">MYCIT1_LOCUS34665</name>
</gene>
<organism evidence="1 2">
    <name type="scientific">Mycena citricolor</name>
    <dbReference type="NCBI Taxonomy" id="2018698"/>
    <lineage>
        <taxon>Eukaryota</taxon>
        <taxon>Fungi</taxon>
        <taxon>Dikarya</taxon>
        <taxon>Basidiomycota</taxon>
        <taxon>Agaricomycotina</taxon>
        <taxon>Agaricomycetes</taxon>
        <taxon>Agaricomycetidae</taxon>
        <taxon>Agaricales</taxon>
        <taxon>Marasmiineae</taxon>
        <taxon>Mycenaceae</taxon>
        <taxon>Mycena</taxon>
    </lineage>
</organism>
<feature type="non-terminal residue" evidence="1">
    <location>
        <position position="1"/>
    </location>
</feature>
<name>A0AAD2K759_9AGAR</name>
<accession>A0AAD2K759</accession>
<comment type="caution">
    <text evidence="1">The sequence shown here is derived from an EMBL/GenBank/DDBJ whole genome shotgun (WGS) entry which is preliminary data.</text>
</comment>
<reference evidence="1" key="1">
    <citation type="submission" date="2023-11" db="EMBL/GenBank/DDBJ databases">
        <authorList>
            <person name="De Vega J J."/>
            <person name="De Vega J J."/>
        </authorList>
    </citation>
    <scope>NUCLEOTIDE SEQUENCE</scope>
</reference>
<sequence>EGPPRATLPRRVGRQLQCAPLNPQQPLSNRSRERLPFAEVVDEQERWHQRMSPEVRKVAGIRLTVLPQLKLMCVILAYSGAQTRYIWCYWRFRWTRVPRVRGIRQAGYILCKLVQIDAGIQRCPFRGSVLRIRARAAGDAP</sequence>
<proteinExistence type="predicted"/>
<evidence type="ECO:0000313" key="2">
    <source>
        <dbReference type="Proteomes" id="UP001295794"/>
    </source>
</evidence>
<keyword evidence="2" id="KW-1185">Reference proteome</keyword>
<dbReference type="EMBL" id="CAVNYO010000460">
    <property type="protein sequence ID" value="CAK5282698.1"/>
    <property type="molecule type" value="Genomic_DNA"/>
</dbReference>
<dbReference type="Proteomes" id="UP001295794">
    <property type="component" value="Unassembled WGS sequence"/>
</dbReference>
<protein>
    <submittedName>
        <fullName evidence="1">Uncharacterized protein</fullName>
    </submittedName>
</protein>
<feature type="non-terminal residue" evidence="1">
    <location>
        <position position="141"/>
    </location>
</feature>